<organism evidence="1 2">
    <name type="scientific">Neolentinus lepideus HHB14362 ss-1</name>
    <dbReference type="NCBI Taxonomy" id="1314782"/>
    <lineage>
        <taxon>Eukaryota</taxon>
        <taxon>Fungi</taxon>
        <taxon>Dikarya</taxon>
        <taxon>Basidiomycota</taxon>
        <taxon>Agaricomycotina</taxon>
        <taxon>Agaricomycetes</taxon>
        <taxon>Gloeophyllales</taxon>
        <taxon>Gloeophyllaceae</taxon>
        <taxon>Neolentinus</taxon>
    </lineage>
</organism>
<proteinExistence type="predicted"/>
<dbReference type="InParanoid" id="A0A165VLU5"/>
<keyword evidence="2" id="KW-1185">Reference proteome</keyword>
<sequence length="231" mass="25735">MADFLWMTEKHRQSPRARVHSQKHGMSGATTYYDAIAVRDGYSIHERWWLSSNSILVDLRSPPLQAPSSNKHDPTILGVLDSPDSDAGYTRVYTYFLCKAISDQFLSGSLFARSVSAIERIGYFYQPFLGSNVDSRLEPDNVTRLAMQQNTAILVVEDNLEISTSLWGLWSLLSGRQIKPPNTLGGKNVDPKGKCPLSSSRARTQISDAMGGTRTIELTFRSYVQDPVEAS</sequence>
<dbReference type="EMBL" id="KV425553">
    <property type="protein sequence ID" value="KZT29863.1"/>
    <property type="molecule type" value="Genomic_DNA"/>
</dbReference>
<dbReference type="AlphaFoldDB" id="A0A165VLU5"/>
<reference evidence="1 2" key="1">
    <citation type="journal article" date="2016" name="Mol. Biol. Evol.">
        <title>Comparative Genomics of Early-Diverging Mushroom-Forming Fungi Provides Insights into the Origins of Lignocellulose Decay Capabilities.</title>
        <authorList>
            <person name="Nagy L.G."/>
            <person name="Riley R."/>
            <person name="Tritt A."/>
            <person name="Adam C."/>
            <person name="Daum C."/>
            <person name="Floudas D."/>
            <person name="Sun H."/>
            <person name="Yadav J.S."/>
            <person name="Pangilinan J."/>
            <person name="Larsson K.H."/>
            <person name="Matsuura K."/>
            <person name="Barry K."/>
            <person name="Labutti K."/>
            <person name="Kuo R."/>
            <person name="Ohm R.A."/>
            <person name="Bhattacharya S.S."/>
            <person name="Shirouzu T."/>
            <person name="Yoshinaga Y."/>
            <person name="Martin F.M."/>
            <person name="Grigoriev I.V."/>
            <person name="Hibbett D.S."/>
        </authorList>
    </citation>
    <scope>NUCLEOTIDE SEQUENCE [LARGE SCALE GENOMIC DNA]</scope>
    <source>
        <strain evidence="1 2">HHB14362 ss-1</strain>
    </source>
</reference>
<evidence type="ECO:0000313" key="2">
    <source>
        <dbReference type="Proteomes" id="UP000076761"/>
    </source>
</evidence>
<evidence type="ECO:0000313" key="1">
    <source>
        <dbReference type="EMBL" id="KZT29863.1"/>
    </source>
</evidence>
<dbReference type="Proteomes" id="UP000076761">
    <property type="component" value="Unassembled WGS sequence"/>
</dbReference>
<gene>
    <name evidence="1" type="ORF">NEOLEDRAFT_1144933</name>
</gene>
<protein>
    <submittedName>
        <fullName evidence="1">Uncharacterized protein</fullName>
    </submittedName>
</protein>
<accession>A0A165VLU5</accession>
<name>A0A165VLU5_9AGAM</name>